<feature type="domain" description="SH2" evidence="6">
    <location>
        <begin position="69"/>
        <end position="178"/>
    </location>
</feature>
<dbReference type="InterPro" id="IPR000980">
    <property type="entry name" value="SH2"/>
</dbReference>
<dbReference type="SMART" id="SM00326">
    <property type="entry name" value="SH3"/>
    <property type="match status" value="1"/>
</dbReference>
<evidence type="ECO:0000256" key="3">
    <source>
        <dbReference type="PROSITE-ProRule" id="PRU00191"/>
    </source>
</evidence>
<proteinExistence type="predicted"/>
<dbReference type="Gene3D" id="2.30.30.40">
    <property type="entry name" value="SH3 Domains"/>
    <property type="match status" value="1"/>
</dbReference>
<feature type="region of interest" description="Disordered" evidence="5">
    <location>
        <begin position="407"/>
        <end position="464"/>
    </location>
</feature>
<dbReference type="GeneID" id="580966"/>
<dbReference type="Gene3D" id="3.30.505.10">
    <property type="entry name" value="SH2 domain"/>
    <property type="match status" value="1"/>
</dbReference>
<dbReference type="OrthoDB" id="67310at2759"/>
<evidence type="ECO:0000256" key="4">
    <source>
        <dbReference type="PROSITE-ProRule" id="PRU00192"/>
    </source>
</evidence>
<evidence type="ECO:0000259" key="7">
    <source>
        <dbReference type="PROSITE" id="PS50002"/>
    </source>
</evidence>
<dbReference type="GO" id="GO:0035591">
    <property type="term" value="F:signaling adaptor activity"/>
    <property type="evidence" value="ECO:0000318"/>
    <property type="project" value="GO_Central"/>
</dbReference>
<reference evidence="9" key="1">
    <citation type="submission" date="2015-02" db="EMBL/GenBank/DDBJ databases">
        <title>Genome sequencing for Strongylocentrotus purpuratus.</title>
        <authorList>
            <person name="Murali S."/>
            <person name="Liu Y."/>
            <person name="Vee V."/>
            <person name="English A."/>
            <person name="Wang M."/>
            <person name="Skinner E."/>
            <person name="Han Y."/>
            <person name="Muzny D.M."/>
            <person name="Worley K.C."/>
            <person name="Gibbs R.A."/>
        </authorList>
    </citation>
    <scope>NUCLEOTIDE SEQUENCE</scope>
</reference>
<dbReference type="RefSeq" id="XP_786084.1">
    <property type="nucleotide sequence ID" value="XM_780991.5"/>
</dbReference>
<evidence type="ECO:0000256" key="2">
    <source>
        <dbReference type="ARBA" id="ARBA00022999"/>
    </source>
</evidence>
<dbReference type="PROSITE" id="PS50002">
    <property type="entry name" value="SH3"/>
    <property type="match status" value="1"/>
</dbReference>
<dbReference type="AlphaFoldDB" id="A0A7M7RF76"/>
<dbReference type="SUPFAM" id="SSF50044">
    <property type="entry name" value="SH3-domain"/>
    <property type="match status" value="1"/>
</dbReference>
<dbReference type="InParanoid" id="A0A7M7RF76"/>
<evidence type="ECO:0000313" key="9">
    <source>
        <dbReference type="Proteomes" id="UP000007110"/>
    </source>
</evidence>
<dbReference type="InterPro" id="IPR036860">
    <property type="entry name" value="SH2_dom_sf"/>
</dbReference>
<organism evidence="8 9">
    <name type="scientific">Strongylocentrotus purpuratus</name>
    <name type="common">Purple sea urchin</name>
    <dbReference type="NCBI Taxonomy" id="7668"/>
    <lineage>
        <taxon>Eukaryota</taxon>
        <taxon>Metazoa</taxon>
        <taxon>Echinodermata</taxon>
        <taxon>Eleutherozoa</taxon>
        <taxon>Echinozoa</taxon>
        <taxon>Echinoidea</taxon>
        <taxon>Euechinoidea</taxon>
        <taxon>Echinacea</taxon>
        <taxon>Camarodonta</taxon>
        <taxon>Echinidea</taxon>
        <taxon>Strongylocentrotidae</taxon>
        <taxon>Strongylocentrotus</taxon>
    </lineage>
</organism>
<dbReference type="Pfam" id="PF00018">
    <property type="entry name" value="SH3_1"/>
    <property type="match status" value="1"/>
</dbReference>
<name>A0A7M7RF76_STRPU</name>
<dbReference type="Pfam" id="PF00017">
    <property type="entry name" value="SH2"/>
    <property type="match status" value="1"/>
</dbReference>
<dbReference type="InterPro" id="IPR051184">
    <property type="entry name" value="Tyrosine-phos_adapter"/>
</dbReference>
<dbReference type="SUPFAM" id="SSF55550">
    <property type="entry name" value="SH2 domain"/>
    <property type="match status" value="1"/>
</dbReference>
<dbReference type="OMA" id="CTTSCSM"/>
<dbReference type="InterPro" id="IPR001452">
    <property type="entry name" value="SH3_domain"/>
</dbReference>
<evidence type="ECO:0000256" key="1">
    <source>
        <dbReference type="ARBA" id="ARBA00022443"/>
    </source>
</evidence>
<feature type="compositionally biased region" description="Basic residues" evidence="5">
    <location>
        <begin position="421"/>
        <end position="430"/>
    </location>
</feature>
<dbReference type="SMART" id="SM00252">
    <property type="entry name" value="SH2"/>
    <property type="match status" value="1"/>
</dbReference>
<evidence type="ECO:0000256" key="5">
    <source>
        <dbReference type="SAM" id="MobiDB-lite"/>
    </source>
</evidence>
<dbReference type="GO" id="GO:0016477">
    <property type="term" value="P:cell migration"/>
    <property type="evidence" value="ECO:0000318"/>
    <property type="project" value="GO_Central"/>
</dbReference>
<dbReference type="GO" id="GO:0007167">
    <property type="term" value="P:enzyme-linked receptor protein signaling pathway"/>
    <property type="evidence" value="ECO:0000318"/>
    <property type="project" value="GO_Central"/>
</dbReference>
<accession>A0A7M7RF76</accession>
<dbReference type="GO" id="GO:0030971">
    <property type="term" value="F:receptor tyrosine kinase binding"/>
    <property type="evidence" value="ECO:0000318"/>
    <property type="project" value="GO_Central"/>
</dbReference>
<dbReference type="KEGG" id="spu:580966"/>
<dbReference type="GO" id="GO:0005737">
    <property type="term" value="C:cytoplasm"/>
    <property type="evidence" value="ECO:0000318"/>
    <property type="project" value="GO_Central"/>
</dbReference>
<sequence>MASPTHTKVSSMCLPENLCTTSCSMFSPSKLRQHNSVPNSPCALRSRSHHHHHHHTSCGRGKLVEVPLWFHGLMERKVAEELLLKSPFRGHTSHPSSREGLFLVRQSSNRGGHFVISVCTRNHCNHYLIETIESMFYVRRDRSEDRGRDIQACDLRNLIQCYRTTPLDESGLVLKEPLLRTTPVTITTSLLPLPQPRDNHNYIPLHVEHKEYVANQDYAAPDPVMLSFCEGELLTVLQKDNKNWWFGHNDRRELGYIPAALLRSLSESQPTEKSAFLNAGYVGNEEATKTDARVDTSSLPLADCNSNFMSENQNKGSMHMQRIHTVPCGLTLQNCGNEDIYVSSEYITSCLENRDRWLSPQQPRLSVLRCVSPRQLQRHLSEPTAWIDFSVKPERLIDVEPQDLMHFSDMSPDASPTHTFSGRRLRHKAARQNSSPARGSNISSSAESSPVRRKKDSMSDYMTTRDYDPIETYLRLSECTTGPTHHKGKTDK</sequence>
<dbReference type="Proteomes" id="UP000007110">
    <property type="component" value="Unassembled WGS sequence"/>
</dbReference>
<keyword evidence="1 4" id="KW-0728">SH3 domain</keyword>
<protein>
    <submittedName>
        <fullName evidence="8">Uncharacterized protein</fullName>
    </submittedName>
</protein>
<dbReference type="PRINTS" id="PR00401">
    <property type="entry name" value="SH2DOMAIN"/>
</dbReference>
<dbReference type="PROSITE" id="PS50001">
    <property type="entry name" value="SH2"/>
    <property type="match status" value="1"/>
</dbReference>
<dbReference type="EnsemblMetazoa" id="XM_780991">
    <property type="protein sequence ID" value="XP_786084"/>
    <property type="gene ID" value="LOC580966"/>
</dbReference>
<feature type="compositionally biased region" description="Polar residues" evidence="5">
    <location>
        <begin position="431"/>
        <end position="448"/>
    </location>
</feature>
<evidence type="ECO:0000259" key="6">
    <source>
        <dbReference type="PROSITE" id="PS50001"/>
    </source>
</evidence>
<dbReference type="PANTHER" id="PTHR19969:SF5">
    <property type="entry name" value="CRK-LIKE PROTEIN"/>
    <property type="match status" value="1"/>
</dbReference>
<dbReference type="CDD" id="cd00174">
    <property type="entry name" value="SH3"/>
    <property type="match status" value="1"/>
</dbReference>
<reference evidence="8" key="2">
    <citation type="submission" date="2021-01" db="UniProtKB">
        <authorList>
            <consortium name="EnsemblMetazoa"/>
        </authorList>
    </citation>
    <scope>IDENTIFICATION</scope>
</reference>
<keyword evidence="2 3" id="KW-0727">SH2 domain</keyword>
<feature type="region of interest" description="Disordered" evidence="5">
    <location>
        <begin position="37"/>
        <end position="57"/>
    </location>
</feature>
<feature type="domain" description="SH3" evidence="7">
    <location>
        <begin position="207"/>
        <end position="267"/>
    </location>
</feature>
<feature type="compositionally biased region" description="Basic residues" evidence="5">
    <location>
        <begin position="46"/>
        <end position="57"/>
    </location>
</feature>
<dbReference type="PANTHER" id="PTHR19969">
    <property type="entry name" value="SH2-SH3 ADAPTOR PROTEIN-RELATED"/>
    <property type="match status" value="1"/>
</dbReference>
<evidence type="ECO:0000313" key="8">
    <source>
        <dbReference type="EnsemblMetazoa" id="XP_786084"/>
    </source>
</evidence>
<dbReference type="InterPro" id="IPR036028">
    <property type="entry name" value="SH3-like_dom_sf"/>
</dbReference>
<keyword evidence="9" id="KW-1185">Reference proteome</keyword>
<dbReference type="CDD" id="cd00173">
    <property type="entry name" value="SH2"/>
    <property type="match status" value="1"/>
</dbReference>